<dbReference type="Pfam" id="PF16916">
    <property type="entry name" value="ZT_dimer"/>
    <property type="match status" value="1"/>
</dbReference>
<feature type="transmembrane region" description="Helical" evidence="7">
    <location>
        <begin position="160"/>
        <end position="179"/>
    </location>
</feature>
<dbReference type="InterPro" id="IPR050291">
    <property type="entry name" value="CDF_Transporter"/>
</dbReference>
<feature type="domain" description="Cation efflux protein transmembrane" evidence="8">
    <location>
        <begin position="15"/>
        <end position="208"/>
    </location>
</feature>
<dbReference type="SUPFAM" id="SSF160240">
    <property type="entry name" value="Cation efflux protein cytoplasmic domain-like"/>
    <property type="match status" value="1"/>
</dbReference>
<dbReference type="InterPro" id="IPR058533">
    <property type="entry name" value="Cation_efflux_TM"/>
</dbReference>
<keyword evidence="4 7" id="KW-0812">Transmembrane</keyword>
<dbReference type="EMBL" id="JACOQK010000001">
    <property type="protein sequence ID" value="MBC5787359.1"/>
    <property type="molecule type" value="Genomic_DNA"/>
</dbReference>
<keyword evidence="6 7" id="KW-0472">Membrane</keyword>
<evidence type="ECO:0000259" key="9">
    <source>
        <dbReference type="Pfam" id="PF16916"/>
    </source>
</evidence>
<dbReference type="Pfam" id="PF01545">
    <property type="entry name" value="Cation_efflux"/>
    <property type="match status" value="1"/>
</dbReference>
<name>A0ABR7IQC8_9CLOT</name>
<comment type="subcellular location">
    <subcellularLocation>
        <location evidence="1">Membrane</location>
        <topology evidence="1">Multi-pass membrane protein</topology>
    </subcellularLocation>
</comment>
<dbReference type="InterPro" id="IPR002524">
    <property type="entry name" value="Cation_efflux"/>
</dbReference>
<sequence length="307" mass="33619">MKQQTNQQIAMRVSWITMIINIVLSIFKFLAGIFAKSGAMLSDAVHSASDVFSTIIVMIGVKISGKASDKGHPYGHERMECVAAILLAIFLAATGIGIGYTGITKIISGNPNELSIPGMLALIAAIVSIIVKEGMYWYTRHAAKKINSSALMADAWHHRSDALSSVGSFVGILGARLGFPILDPLASIVICCFIVKAAFSIFMDAISKMTDQSCDEKTEEEMRVTIMEQPGVMGIDQIKTRLFGDRVYVDIEIRADGEQTLNQAHQIAQMVHDQIEHRFPTVKHCMVHVNPASSSQLTNNMTEDEKF</sequence>
<feature type="domain" description="Cation efflux protein cytoplasmic" evidence="9">
    <location>
        <begin position="215"/>
        <end position="291"/>
    </location>
</feature>
<evidence type="ECO:0000313" key="10">
    <source>
        <dbReference type="EMBL" id="MBC5787359.1"/>
    </source>
</evidence>
<proteinExistence type="inferred from homology"/>
<evidence type="ECO:0000256" key="6">
    <source>
        <dbReference type="ARBA" id="ARBA00023136"/>
    </source>
</evidence>
<feature type="transmembrane region" description="Helical" evidence="7">
    <location>
        <begin position="82"/>
        <end position="103"/>
    </location>
</feature>
<dbReference type="Proteomes" id="UP000649151">
    <property type="component" value="Unassembled WGS sequence"/>
</dbReference>
<feature type="transmembrane region" description="Helical" evidence="7">
    <location>
        <begin position="12"/>
        <end position="34"/>
    </location>
</feature>
<evidence type="ECO:0000256" key="3">
    <source>
        <dbReference type="ARBA" id="ARBA00022448"/>
    </source>
</evidence>
<dbReference type="InterPro" id="IPR036837">
    <property type="entry name" value="Cation_efflux_CTD_sf"/>
</dbReference>
<feature type="transmembrane region" description="Helical" evidence="7">
    <location>
        <begin position="115"/>
        <end position="139"/>
    </location>
</feature>
<feature type="transmembrane region" description="Helical" evidence="7">
    <location>
        <begin position="40"/>
        <end position="61"/>
    </location>
</feature>
<dbReference type="PANTHER" id="PTHR43840">
    <property type="entry name" value="MITOCHONDRIAL METAL TRANSPORTER 1-RELATED"/>
    <property type="match status" value="1"/>
</dbReference>
<dbReference type="Gene3D" id="1.20.1510.10">
    <property type="entry name" value="Cation efflux protein transmembrane domain"/>
    <property type="match status" value="1"/>
</dbReference>
<evidence type="ECO:0000256" key="1">
    <source>
        <dbReference type="ARBA" id="ARBA00004141"/>
    </source>
</evidence>
<evidence type="ECO:0000256" key="4">
    <source>
        <dbReference type="ARBA" id="ARBA00022692"/>
    </source>
</evidence>
<accession>A0ABR7IQC8</accession>
<evidence type="ECO:0000256" key="7">
    <source>
        <dbReference type="SAM" id="Phobius"/>
    </source>
</evidence>
<evidence type="ECO:0000313" key="11">
    <source>
        <dbReference type="Proteomes" id="UP000649151"/>
    </source>
</evidence>
<reference evidence="10 11" key="1">
    <citation type="submission" date="2020-08" db="EMBL/GenBank/DDBJ databases">
        <title>Genome public.</title>
        <authorList>
            <person name="Liu C."/>
            <person name="Sun Q."/>
        </authorList>
    </citation>
    <scope>NUCLEOTIDE SEQUENCE [LARGE SCALE GENOMIC DNA]</scope>
    <source>
        <strain evidence="10 11">NSJ-27</strain>
    </source>
</reference>
<protein>
    <submittedName>
        <fullName evidence="10">Cation transporter</fullName>
    </submittedName>
</protein>
<dbReference type="RefSeq" id="WP_186996347.1">
    <property type="nucleotide sequence ID" value="NZ_JACOQK010000001.1"/>
</dbReference>
<dbReference type="SUPFAM" id="SSF161111">
    <property type="entry name" value="Cation efflux protein transmembrane domain-like"/>
    <property type="match status" value="1"/>
</dbReference>
<dbReference type="NCBIfam" id="TIGR01297">
    <property type="entry name" value="CDF"/>
    <property type="match status" value="1"/>
</dbReference>
<comment type="similarity">
    <text evidence="2">Belongs to the cation diffusion facilitator (CDF) transporter (TC 2.A.4) family.</text>
</comment>
<gene>
    <name evidence="10" type="ORF">H8Z77_04865</name>
</gene>
<evidence type="ECO:0000259" key="8">
    <source>
        <dbReference type="Pfam" id="PF01545"/>
    </source>
</evidence>
<comment type="caution">
    <text evidence="10">The sequence shown here is derived from an EMBL/GenBank/DDBJ whole genome shotgun (WGS) entry which is preliminary data.</text>
</comment>
<keyword evidence="5 7" id="KW-1133">Transmembrane helix</keyword>
<dbReference type="Gene3D" id="3.30.70.1350">
    <property type="entry name" value="Cation efflux protein, cytoplasmic domain"/>
    <property type="match status" value="1"/>
</dbReference>
<keyword evidence="11" id="KW-1185">Reference proteome</keyword>
<keyword evidence="3" id="KW-0813">Transport</keyword>
<dbReference type="InterPro" id="IPR027470">
    <property type="entry name" value="Cation_efflux_CTD"/>
</dbReference>
<feature type="transmembrane region" description="Helical" evidence="7">
    <location>
        <begin position="185"/>
        <end position="203"/>
    </location>
</feature>
<evidence type="ECO:0000256" key="5">
    <source>
        <dbReference type="ARBA" id="ARBA00022989"/>
    </source>
</evidence>
<dbReference type="PANTHER" id="PTHR43840:SF15">
    <property type="entry name" value="MITOCHONDRIAL METAL TRANSPORTER 1-RELATED"/>
    <property type="match status" value="1"/>
</dbReference>
<organism evidence="10 11">
    <name type="scientific">Clostridium facile</name>
    <dbReference type="NCBI Taxonomy" id="2763035"/>
    <lineage>
        <taxon>Bacteria</taxon>
        <taxon>Bacillati</taxon>
        <taxon>Bacillota</taxon>
        <taxon>Clostridia</taxon>
        <taxon>Eubacteriales</taxon>
        <taxon>Clostridiaceae</taxon>
        <taxon>Clostridium</taxon>
    </lineage>
</organism>
<evidence type="ECO:0000256" key="2">
    <source>
        <dbReference type="ARBA" id="ARBA00008114"/>
    </source>
</evidence>
<dbReference type="InterPro" id="IPR027469">
    <property type="entry name" value="Cation_efflux_TMD_sf"/>
</dbReference>